<dbReference type="Gene3D" id="3.30.420.10">
    <property type="entry name" value="Ribonuclease H-like superfamily/Ribonuclease H"/>
    <property type="match status" value="1"/>
</dbReference>
<feature type="region of interest" description="Disordered" evidence="1">
    <location>
        <begin position="1"/>
        <end position="21"/>
    </location>
</feature>
<comment type="caution">
    <text evidence="2">The sequence shown here is derived from an EMBL/GenBank/DDBJ whole genome shotgun (WGS) entry which is preliminary data.</text>
</comment>
<dbReference type="Proteomes" id="UP000799777">
    <property type="component" value="Unassembled WGS sequence"/>
</dbReference>
<sequence>MKARDLQKHEKTRKMQIGGGGDDDIKTLTKLLIVRQLERINKQPLQESNLQAAAPKIARSEILKRVKEKEAKLPPLLKVHKAQLGELRSWYLQEDNDLSYSTKSKDNVAENLRQANWISVIVHLGQSADLNPSKGMWLILKQHAKRRIRYPEPGERESGIGQSDT</sequence>
<evidence type="ECO:0000313" key="3">
    <source>
        <dbReference type="Proteomes" id="UP000799777"/>
    </source>
</evidence>
<gene>
    <name evidence="2" type="ORF">EK21DRAFT_92764</name>
</gene>
<evidence type="ECO:0000256" key="1">
    <source>
        <dbReference type="SAM" id="MobiDB-lite"/>
    </source>
</evidence>
<reference evidence="2" key="1">
    <citation type="journal article" date="2020" name="Stud. Mycol.">
        <title>101 Dothideomycetes genomes: a test case for predicting lifestyles and emergence of pathogens.</title>
        <authorList>
            <person name="Haridas S."/>
            <person name="Albert R."/>
            <person name="Binder M."/>
            <person name="Bloem J."/>
            <person name="Labutti K."/>
            <person name="Salamov A."/>
            <person name="Andreopoulos B."/>
            <person name="Baker S."/>
            <person name="Barry K."/>
            <person name="Bills G."/>
            <person name="Bluhm B."/>
            <person name="Cannon C."/>
            <person name="Castanera R."/>
            <person name="Culley D."/>
            <person name="Daum C."/>
            <person name="Ezra D."/>
            <person name="Gonzalez J."/>
            <person name="Henrissat B."/>
            <person name="Kuo A."/>
            <person name="Liang C."/>
            <person name="Lipzen A."/>
            <person name="Lutzoni F."/>
            <person name="Magnuson J."/>
            <person name="Mondo S."/>
            <person name="Nolan M."/>
            <person name="Ohm R."/>
            <person name="Pangilinan J."/>
            <person name="Park H.-J."/>
            <person name="Ramirez L."/>
            <person name="Alfaro M."/>
            <person name="Sun H."/>
            <person name="Tritt A."/>
            <person name="Yoshinaga Y."/>
            <person name="Zwiers L.-H."/>
            <person name="Turgeon B."/>
            <person name="Goodwin S."/>
            <person name="Spatafora J."/>
            <person name="Crous P."/>
            <person name="Grigoriev I."/>
        </authorList>
    </citation>
    <scope>NUCLEOTIDE SEQUENCE</scope>
    <source>
        <strain evidence="2">CBS 110217</strain>
    </source>
</reference>
<organism evidence="2 3">
    <name type="scientific">Setomelanomma holmii</name>
    <dbReference type="NCBI Taxonomy" id="210430"/>
    <lineage>
        <taxon>Eukaryota</taxon>
        <taxon>Fungi</taxon>
        <taxon>Dikarya</taxon>
        <taxon>Ascomycota</taxon>
        <taxon>Pezizomycotina</taxon>
        <taxon>Dothideomycetes</taxon>
        <taxon>Pleosporomycetidae</taxon>
        <taxon>Pleosporales</taxon>
        <taxon>Pleosporineae</taxon>
        <taxon>Phaeosphaeriaceae</taxon>
        <taxon>Setomelanomma</taxon>
    </lineage>
</organism>
<keyword evidence="3" id="KW-1185">Reference proteome</keyword>
<dbReference type="InterPro" id="IPR036397">
    <property type="entry name" value="RNaseH_sf"/>
</dbReference>
<dbReference type="AlphaFoldDB" id="A0A9P4H3D2"/>
<proteinExistence type="predicted"/>
<accession>A0A9P4H3D2</accession>
<dbReference type="EMBL" id="ML978252">
    <property type="protein sequence ID" value="KAF2025956.1"/>
    <property type="molecule type" value="Genomic_DNA"/>
</dbReference>
<name>A0A9P4H3D2_9PLEO</name>
<evidence type="ECO:0000313" key="2">
    <source>
        <dbReference type="EMBL" id="KAF2025956.1"/>
    </source>
</evidence>
<dbReference type="OrthoDB" id="5410741at2759"/>
<dbReference type="GO" id="GO:0003676">
    <property type="term" value="F:nucleic acid binding"/>
    <property type="evidence" value="ECO:0007669"/>
    <property type="project" value="InterPro"/>
</dbReference>
<protein>
    <submittedName>
        <fullName evidence="2">Uncharacterized protein</fullName>
    </submittedName>
</protein>